<dbReference type="AlphaFoldDB" id="A0AAN5ICG2"/>
<reference evidence="3" key="1">
    <citation type="submission" date="2022-10" db="EMBL/GenBank/DDBJ databases">
        <title>Genome assembly of Pristionchus species.</title>
        <authorList>
            <person name="Yoshida K."/>
            <person name="Sommer R.J."/>
        </authorList>
    </citation>
    <scope>NUCLEOTIDE SEQUENCE [LARGE SCALE GENOMIC DNA]</scope>
    <source>
        <strain evidence="3">RS5460</strain>
    </source>
</reference>
<sequence>MKLEWNGIEEIVDADSRYENSSDFVDDSEHVESAAADKGVMQSDTHDMPKLSEEREYAPRRVDNLSELIERGKAFNKRRLAEEEKNVEMNRMQFTRSIAEDEAVIGNKNTSMKKSKGKVEGSEKVKLVDDQLFDRNDFVSPSRTRESMKTHHNAYPFVIGHINERLPSTAS</sequence>
<evidence type="ECO:0000313" key="3">
    <source>
        <dbReference type="Proteomes" id="UP001328107"/>
    </source>
</evidence>
<proteinExistence type="predicted"/>
<keyword evidence="3" id="KW-1185">Reference proteome</keyword>
<evidence type="ECO:0000313" key="2">
    <source>
        <dbReference type="EMBL" id="GMR59070.1"/>
    </source>
</evidence>
<organism evidence="2 3">
    <name type="scientific">Pristionchus mayeri</name>
    <dbReference type="NCBI Taxonomy" id="1317129"/>
    <lineage>
        <taxon>Eukaryota</taxon>
        <taxon>Metazoa</taxon>
        <taxon>Ecdysozoa</taxon>
        <taxon>Nematoda</taxon>
        <taxon>Chromadorea</taxon>
        <taxon>Rhabditida</taxon>
        <taxon>Rhabditina</taxon>
        <taxon>Diplogasteromorpha</taxon>
        <taxon>Diplogasteroidea</taxon>
        <taxon>Neodiplogasteridae</taxon>
        <taxon>Pristionchus</taxon>
    </lineage>
</organism>
<feature type="region of interest" description="Disordered" evidence="1">
    <location>
        <begin position="18"/>
        <end position="48"/>
    </location>
</feature>
<accession>A0AAN5ICG2</accession>
<gene>
    <name evidence="2" type="ORF">PMAYCL1PPCAC_29265</name>
</gene>
<comment type="caution">
    <text evidence="2">The sequence shown here is derived from an EMBL/GenBank/DDBJ whole genome shotgun (WGS) entry which is preliminary data.</text>
</comment>
<name>A0AAN5ICG2_9BILA</name>
<feature type="non-terminal residue" evidence="2">
    <location>
        <position position="171"/>
    </location>
</feature>
<dbReference type="Proteomes" id="UP001328107">
    <property type="component" value="Unassembled WGS sequence"/>
</dbReference>
<evidence type="ECO:0000256" key="1">
    <source>
        <dbReference type="SAM" id="MobiDB-lite"/>
    </source>
</evidence>
<protein>
    <submittedName>
        <fullName evidence="2">Uncharacterized protein</fullName>
    </submittedName>
</protein>
<dbReference type="EMBL" id="BTRK01000006">
    <property type="protein sequence ID" value="GMR59070.1"/>
    <property type="molecule type" value="Genomic_DNA"/>
</dbReference>